<dbReference type="Proteomes" id="UP000257109">
    <property type="component" value="Unassembled WGS sequence"/>
</dbReference>
<evidence type="ECO:0000313" key="1">
    <source>
        <dbReference type="EMBL" id="RDX65922.1"/>
    </source>
</evidence>
<sequence>MSPLELAELKKQLEDLLEKKFVRPSVSPWGASTCTISEEEGWKHEVVHRLPTIE</sequence>
<reference evidence="1" key="1">
    <citation type="submission" date="2018-05" db="EMBL/GenBank/DDBJ databases">
        <title>Draft genome of Mucuna pruriens seed.</title>
        <authorList>
            <person name="Nnadi N.E."/>
            <person name="Vos R."/>
            <person name="Hasami M.H."/>
            <person name="Devisetty U.K."/>
            <person name="Aguiy J.C."/>
        </authorList>
    </citation>
    <scope>NUCLEOTIDE SEQUENCE [LARGE SCALE GENOMIC DNA]</scope>
    <source>
        <strain evidence="1">JCA_2017</strain>
    </source>
</reference>
<keyword evidence="2" id="KW-1185">Reference proteome</keyword>
<accession>A0A371EIQ3</accession>
<dbReference type="AlphaFoldDB" id="A0A371EIQ3"/>
<feature type="non-terminal residue" evidence="1">
    <location>
        <position position="54"/>
    </location>
</feature>
<dbReference type="Gene3D" id="3.10.10.10">
    <property type="entry name" value="HIV Type 1 Reverse Transcriptase, subunit A, domain 1"/>
    <property type="match status" value="1"/>
</dbReference>
<comment type="caution">
    <text evidence="1">The sequence shown here is derived from an EMBL/GenBank/DDBJ whole genome shotgun (WGS) entry which is preliminary data.</text>
</comment>
<name>A0A371EIQ3_MUCPR</name>
<organism evidence="1 2">
    <name type="scientific">Mucuna pruriens</name>
    <name type="common">Velvet bean</name>
    <name type="synonym">Dolichos pruriens</name>
    <dbReference type="NCBI Taxonomy" id="157652"/>
    <lineage>
        <taxon>Eukaryota</taxon>
        <taxon>Viridiplantae</taxon>
        <taxon>Streptophyta</taxon>
        <taxon>Embryophyta</taxon>
        <taxon>Tracheophyta</taxon>
        <taxon>Spermatophyta</taxon>
        <taxon>Magnoliopsida</taxon>
        <taxon>eudicotyledons</taxon>
        <taxon>Gunneridae</taxon>
        <taxon>Pentapetalae</taxon>
        <taxon>rosids</taxon>
        <taxon>fabids</taxon>
        <taxon>Fabales</taxon>
        <taxon>Fabaceae</taxon>
        <taxon>Papilionoideae</taxon>
        <taxon>50 kb inversion clade</taxon>
        <taxon>NPAAA clade</taxon>
        <taxon>indigoferoid/millettioid clade</taxon>
        <taxon>Phaseoleae</taxon>
        <taxon>Mucuna</taxon>
    </lineage>
</organism>
<gene>
    <name evidence="1" type="ORF">CR513_55375</name>
</gene>
<proteinExistence type="predicted"/>
<protein>
    <recommendedName>
        <fullName evidence="3">RNA-directed DNA polymerase (Reverse transcriptase)</fullName>
    </recommendedName>
</protein>
<evidence type="ECO:0000313" key="2">
    <source>
        <dbReference type="Proteomes" id="UP000257109"/>
    </source>
</evidence>
<evidence type="ECO:0008006" key="3">
    <source>
        <dbReference type="Google" id="ProtNLM"/>
    </source>
</evidence>
<dbReference type="EMBL" id="QJKJ01013671">
    <property type="protein sequence ID" value="RDX65922.1"/>
    <property type="molecule type" value="Genomic_DNA"/>
</dbReference>